<dbReference type="EMBL" id="CAEZTK010000105">
    <property type="protein sequence ID" value="CAB4575637.1"/>
    <property type="molecule type" value="Genomic_DNA"/>
</dbReference>
<dbReference type="SUPFAM" id="SSF53850">
    <property type="entry name" value="Periplasmic binding protein-like II"/>
    <property type="match status" value="1"/>
</dbReference>
<organism evidence="5">
    <name type="scientific">freshwater metagenome</name>
    <dbReference type="NCBI Taxonomy" id="449393"/>
    <lineage>
        <taxon>unclassified sequences</taxon>
        <taxon>metagenomes</taxon>
        <taxon>ecological metagenomes</taxon>
    </lineage>
</organism>
<keyword evidence="3" id="KW-0732">Signal</keyword>
<sequence>MKFSTSQRVKKSQAAFLATVVMGSLLAVSVPASNAAVTVTTGQACNSKATVATAKNGKTVACKSGKWTEYKRAKLVFGAASAALAPKEEFAVWAVPKKLGYFAAENLDVTVVPTGGSIDAANLVGIGRIDIAGADLGPTLTAIEKGGDQKVIGGLVVNFPWKVAVDPTSSIKKPEDLIGKKIGIISTGSGSFPFAKAWVAGHGLKATDVEYISTGQIGPSTLALQNKSVDAIALFASAYAGQEFTGTKFNYLPNPASLKGVASLSWVVNADAFNKDPEIYERFLRAAFKGLIYSSTNVKSATTIGFTELPVTLAGAPIASSLGLGMAQLKTWLETATPLTGTPSTWKALGGISQADWVVNQGYAKAAGTIVTDVSRANYYDERVLARANTFDRAAIIAAANRAPK</sequence>
<dbReference type="InterPro" id="IPR015168">
    <property type="entry name" value="SsuA/THI5"/>
</dbReference>
<evidence type="ECO:0000313" key="5">
    <source>
        <dbReference type="EMBL" id="CAB4575637.1"/>
    </source>
</evidence>
<reference evidence="5" key="1">
    <citation type="submission" date="2020-05" db="EMBL/GenBank/DDBJ databases">
        <authorList>
            <person name="Chiriac C."/>
            <person name="Salcher M."/>
            <person name="Ghai R."/>
            <person name="Kavagutti S V."/>
        </authorList>
    </citation>
    <scope>NUCLEOTIDE SEQUENCE</scope>
</reference>
<dbReference type="Pfam" id="PF09084">
    <property type="entry name" value="NMT1"/>
    <property type="match status" value="1"/>
</dbReference>
<name>A0A6J6EHQ1_9ZZZZ</name>
<dbReference type="Gene3D" id="3.40.190.10">
    <property type="entry name" value="Periplasmic binding protein-like II"/>
    <property type="match status" value="2"/>
</dbReference>
<dbReference type="PANTHER" id="PTHR30024">
    <property type="entry name" value="ALIPHATIC SULFONATES-BINDING PROTEIN-RELATED"/>
    <property type="match status" value="1"/>
</dbReference>
<proteinExistence type="inferred from homology"/>
<protein>
    <submittedName>
        <fullName evidence="5">Unannotated protein</fullName>
    </submittedName>
</protein>
<dbReference type="PANTHER" id="PTHR30024:SF47">
    <property type="entry name" value="TAURINE-BINDING PERIPLASMIC PROTEIN"/>
    <property type="match status" value="1"/>
</dbReference>
<feature type="domain" description="SsuA/THI5-like" evidence="4">
    <location>
        <begin position="91"/>
        <end position="294"/>
    </location>
</feature>
<comment type="subcellular location">
    <subcellularLocation>
        <location evidence="1">Periplasm</location>
    </subcellularLocation>
</comment>
<gene>
    <name evidence="5" type="ORF">UFOPK1643_01019</name>
</gene>
<accession>A0A6J6EHQ1</accession>
<evidence type="ECO:0000256" key="1">
    <source>
        <dbReference type="ARBA" id="ARBA00004418"/>
    </source>
</evidence>
<dbReference type="GO" id="GO:0042597">
    <property type="term" value="C:periplasmic space"/>
    <property type="evidence" value="ECO:0007669"/>
    <property type="project" value="UniProtKB-SubCell"/>
</dbReference>
<evidence type="ECO:0000256" key="3">
    <source>
        <dbReference type="ARBA" id="ARBA00022729"/>
    </source>
</evidence>
<dbReference type="AlphaFoldDB" id="A0A6J6EHQ1"/>
<evidence type="ECO:0000256" key="2">
    <source>
        <dbReference type="ARBA" id="ARBA00010742"/>
    </source>
</evidence>
<evidence type="ECO:0000259" key="4">
    <source>
        <dbReference type="Pfam" id="PF09084"/>
    </source>
</evidence>
<comment type="similarity">
    <text evidence="2">Belongs to the bacterial solute-binding protein SsuA/TauA family.</text>
</comment>